<keyword evidence="4" id="KW-1185">Reference proteome</keyword>
<evidence type="ECO:0000313" key="4">
    <source>
        <dbReference type="Proteomes" id="UP000539111"/>
    </source>
</evidence>
<dbReference type="PANTHER" id="PTHR21240">
    <property type="entry name" value="2-AMINO-3-CARBOXYLMUCONATE-6-SEMIALDEHYDE DECARBOXYLASE"/>
    <property type="match status" value="1"/>
</dbReference>
<keyword evidence="1" id="KW-0456">Lyase</keyword>
<organism evidence="3 4">
    <name type="scientific">Spelaeicoccus albus</name>
    <dbReference type="NCBI Taxonomy" id="1280376"/>
    <lineage>
        <taxon>Bacteria</taxon>
        <taxon>Bacillati</taxon>
        <taxon>Actinomycetota</taxon>
        <taxon>Actinomycetes</taxon>
        <taxon>Micrococcales</taxon>
        <taxon>Brevibacteriaceae</taxon>
        <taxon>Spelaeicoccus</taxon>
    </lineage>
</organism>
<dbReference type="SUPFAM" id="SSF51556">
    <property type="entry name" value="Metallo-dependent hydrolases"/>
    <property type="match status" value="1"/>
</dbReference>
<evidence type="ECO:0000313" key="3">
    <source>
        <dbReference type="EMBL" id="NYI69183.1"/>
    </source>
</evidence>
<reference evidence="3 4" key="1">
    <citation type="submission" date="2020-07" db="EMBL/GenBank/DDBJ databases">
        <title>Sequencing the genomes of 1000 actinobacteria strains.</title>
        <authorList>
            <person name="Klenk H.-P."/>
        </authorList>
    </citation>
    <scope>NUCLEOTIDE SEQUENCE [LARGE SCALE GENOMIC DNA]</scope>
    <source>
        <strain evidence="3 4">DSM 26341</strain>
    </source>
</reference>
<dbReference type="InterPro" id="IPR032465">
    <property type="entry name" value="ACMSD"/>
</dbReference>
<dbReference type="Proteomes" id="UP000539111">
    <property type="component" value="Unassembled WGS sequence"/>
</dbReference>
<comment type="caution">
    <text evidence="3">The sequence shown here is derived from an EMBL/GenBank/DDBJ whole genome shotgun (WGS) entry which is preliminary data.</text>
</comment>
<dbReference type="GO" id="GO:0016787">
    <property type="term" value="F:hydrolase activity"/>
    <property type="evidence" value="ECO:0007669"/>
    <property type="project" value="InterPro"/>
</dbReference>
<dbReference type="GO" id="GO:0005829">
    <property type="term" value="C:cytosol"/>
    <property type="evidence" value="ECO:0007669"/>
    <property type="project" value="TreeGrafter"/>
</dbReference>
<dbReference type="GO" id="GO:0016831">
    <property type="term" value="F:carboxy-lyase activity"/>
    <property type="evidence" value="ECO:0007669"/>
    <property type="project" value="InterPro"/>
</dbReference>
<dbReference type="Pfam" id="PF04909">
    <property type="entry name" value="Amidohydro_2"/>
    <property type="match status" value="1"/>
</dbReference>
<sequence length="331" mass="35983">MALIAIEEHWNLAEMTSAVKALPAERSDDSVALDELGDNLERLNEIGDGRIAAMDAQGIDMQILSLAPPGTQPLDAADAVGLSRRANDIAAAAVGRHPSRLRALATLPMSSPDAAASELERAVGLGCVGAMVYGRSGDKPLDDPRYDDVFASAAALGRPIFIHPQIPPRSIRRAAYSGFDPMTELGLATFGWGWHIEAATAALRLIVRGTFDRHPNLQIVLGHWGELLLFWLDRVDSLSRVAGLERTVTEYVRSNCHITSSGMLNPALLRHALEVTTSDRLLFSTDYPFQRPSRSDIDAFLTHFPTDDDRDRFIAGNARALFGIGDEHAAR</sequence>
<evidence type="ECO:0000259" key="2">
    <source>
        <dbReference type="Pfam" id="PF04909"/>
    </source>
</evidence>
<accession>A0A7Z0IJ59</accession>
<proteinExistence type="predicted"/>
<protein>
    <recommendedName>
        <fullName evidence="2">Amidohydrolase-related domain-containing protein</fullName>
    </recommendedName>
</protein>
<dbReference type="AlphaFoldDB" id="A0A7Z0IJ59"/>
<dbReference type="EMBL" id="JACBZP010000001">
    <property type="protein sequence ID" value="NYI69183.1"/>
    <property type="molecule type" value="Genomic_DNA"/>
</dbReference>
<feature type="domain" description="Amidohydrolase-related" evidence="2">
    <location>
        <begin position="41"/>
        <end position="324"/>
    </location>
</feature>
<dbReference type="InterPro" id="IPR032466">
    <property type="entry name" value="Metal_Hydrolase"/>
</dbReference>
<dbReference type="InterPro" id="IPR006680">
    <property type="entry name" value="Amidohydro-rel"/>
</dbReference>
<dbReference type="RefSeq" id="WP_179429448.1">
    <property type="nucleotide sequence ID" value="NZ_JAJTWV010000083.1"/>
</dbReference>
<gene>
    <name evidence="3" type="ORF">BJY26_003489</name>
</gene>
<dbReference type="GO" id="GO:0019748">
    <property type="term" value="P:secondary metabolic process"/>
    <property type="evidence" value="ECO:0007669"/>
    <property type="project" value="TreeGrafter"/>
</dbReference>
<name>A0A7Z0IJ59_9MICO</name>
<dbReference type="PANTHER" id="PTHR21240:SF30">
    <property type="entry name" value="AMIDOHYDROLASE-RELATED DOMAIN-CONTAINING PROTEIN-RELATED"/>
    <property type="match status" value="1"/>
</dbReference>
<evidence type="ECO:0000256" key="1">
    <source>
        <dbReference type="ARBA" id="ARBA00023239"/>
    </source>
</evidence>
<dbReference type="Gene3D" id="3.20.20.140">
    <property type="entry name" value="Metal-dependent hydrolases"/>
    <property type="match status" value="1"/>
</dbReference>